<evidence type="ECO:0000313" key="1">
    <source>
        <dbReference type="EMBL" id="MBD2872275.1"/>
    </source>
</evidence>
<proteinExistence type="predicted"/>
<gene>
    <name evidence="1" type="ORF">IDH41_27190</name>
</gene>
<comment type="caution">
    <text evidence="1">The sequence shown here is derived from an EMBL/GenBank/DDBJ whole genome shotgun (WGS) entry which is preliminary data.</text>
</comment>
<evidence type="ECO:0000313" key="2">
    <source>
        <dbReference type="Proteomes" id="UP000632125"/>
    </source>
</evidence>
<organism evidence="1 2">
    <name type="scientific">Paenibacillus arenilitoris</name>
    <dbReference type="NCBI Taxonomy" id="2772299"/>
    <lineage>
        <taxon>Bacteria</taxon>
        <taxon>Bacillati</taxon>
        <taxon>Bacillota</taxon>
        <taxon>Bacilli</taxon>
        <taxon>Bacillales</taxon>
        <taxon>Paenibacillaceae</taxon>
        <taxon>Paenibacillus</taxon>
    </lineage>
</organism>
<sequence length="242" mass="26964">MSQIVKYKAYIGSLPPGKLTKEQLLVDELLLEEGEGLAVYYVPYEYVNERAKVMLIGITPGFTQMEVAIRSARDDLLRGVPPERIDENAKRLASFAGSMRVNLIRMLDQIGLPEAIGIRGSASLFEGNKALLHTTSAIRYPVFKNGRNYTGHSPDMMKSALLRSYTESILLPELTAVKDALVIPLGISVSGVIRAFVERGRLNGERCLFDMPHPSGANGHRGKQFDAAKAKMREQVKRWFDR</sequence>
<name>A0A927CVF8_9BACL</name>
<dbReference type="RefSeq" id="WP_190866811.1">
    <property type="nucleotide sequence ID" value="NZ_JACXIY010000044.1"/>
</dbReference>
<protein>
    <recommendedName>
        <fullName evidence="3">Uracil-DNA glycosylase-like domain-containing protein</fullName>
    </recommendedName>
</protein>
<dbReference type="Proteomes" id="UP000632125">
    <property type="component" value="Unassembled WGS sequence"/>
</dbReference>
<evidence type="ECO:0008006" key="3">
    <source>
        <dbReference type="Google" id="ProtNLM"/>
    </source>
</evidence>
<dbReference type="EMBL" id="JACXIY010000044">
    <property type="protein sequence ID" value="MBD2872275.1"/>
    <property type="molecule type" value="Genomic_DNA"/>
</dbReference>
<dbReference type="AlphaFoldDB" id="A0A927CVF8"/>
<keyword evidence="2" id="KW-1185">Reference proteome</keyword>
<reference evidence="1" key="1">
    <citation type="submission" date="2020-09" db="EMBL/GenBank/DDBJ databases">
        <title>A novel bacterium of genus Paenibacillus, isolated from South China Sea.</title>
        <authorList>
            <person name="Huang H."/>
            <person name="Mo K."/>
            <person name="Hu Y."/>
        </authorList>
    </citation>
    <scope>NUCLEOTIDE SEQUENCE</scope>
    <source>
        <strain evidence="1">IB182493</strain>
    </source>
</reference>
<accession>A0A927CVF8</accession>